<dbReference type="InterPro" id="IPR005158">
    <property type="entry name" value="BTAD"/>
</dbReference>
<dbReference type="InterPro" id="IPR001867">
    <property type="entry name" value="OmpR/PhoB-type_DNA-bd"/>
</dbReference>
<keyword evidence="2" id="KW-0238">DNA-binding</keyword>
<dbReference type="InterPro" id="IPR011990">
    <property type="entry name" value="TPR-like_helical_dom_sf"/>
</dbReference>
<reference evidence="5" key="1">
    <citation type="submission" date="2007-02" db="EMBL/GenBank/DDBJ databases">
        <title>Complete sequence of Mycobacterium sp. JLS.</title>
        <authorList>
            <consortium name="US DOE Joint Genome Institute"/>
            <person name="Copeland A."/>
            <person name="Lucas S."/>
            <person name="Lapidus A."/>
            <person name="Barry K."/>
            <person name="Detter J.C."/>
            <person name="Glavina del Rio T."/>
            <person name="Hammon N."/>
            <person name="Israni S."/>
            <person name="Dalin E."/>
            <person name="Tice H."/>
            <person name="Pitluck S."/>
            <person name="Chain P."/>
            <person name="Malfatti S."/>
            <person name="Shin M."/>
            <person name="Vergez L."/>
            <person name="Schmutz J."/>
            <person name="Larimer F."/>
            <person name="Land M."/>
            <person name="Hauser L."/>
            <person name="Kyrpides N."/>
            <person name="Mikhailova N."/>
            <person name="Miller C.D."/>
            <person name="Anderson A.J."/>
            <person name="Sims R.C."/>
            <person name="Richardson P."/>
        </authorList>
    </citation>
    <scope>NUCLEOTIDE SEQUENCE [LARGE SCALE GENOMIC DNA]</scope>
    <source>
        <strain evidence="5">JLS</strain>
    </source>
</reference>
<dbReference type="AlphaFoldDB" id="A0A5Q5CC72"/>
<dbReference type="Gene3D" id="1.25.40.10">
    <property type="entry name" value="Tetratricopeptide repeat domain"/>
    <property type="match status" value="1"/>
</dbReference>
<evidence type="ECO:0000256" key="2">
    <source>
        <dbReference type="ARBA" id="ARBA00023125"/>
    </source>
</evidence>
<feature type="domain" description="OmpR/PhoB-type" evidence="3">
    <location>
        <begin position="666"/>
        <end position="742"/>
    </location>
</feature>
<dbReference type="SUPFAM" id="SSF46894">
    <property type="entry name" value="C-terminal effector domain of the bipartite response regulators"/>
    <property type="match status" value="1"/>
</dbReference>
<accession>A0A5Q5CC72</accession>
<dbReference type="InterPro" id="IPR016032">
    <property type="entry name" value="Sig_transdc_resp-reg_C-effctor"/>
</dbReference>
<evidence type="ECO:0000259" key="3">
    <source>
        <dbReference type="SMART" id="SM00862"/>
    </source>
</evidence>
<dbReference type="GO" id="GO:0000160">
    <property type="term" value="P:phosphorelay signal transduction system"/>
    <property type="evidence" value="ECO:0007669"/>
    <property type="project" value="InterPro"/>
</dbReference>
<dbReference type="InterPro" id="IPR036388">
    <property type="entry name" value="WH-like_DNA-bd_sf"/>
</dbReference>
<dbReference type="EMBL" id="CP000580">
    <property type="protein sequence ID" value="ABN96730.1"/>
    <property type="molecule type" value="Genomic_DNA"/>
</dbReference>
<dbReference type="InterPro" id="IPR059106">
    <property type="entry name" value="WHD_MalT"/>
</dbReference>
<dbReference type="Gene3D" id="3.40.50.300">
    <property type="entry name" value="P-loop containing nucleotide triphosphate hydrolases"/>
    <property type="match status" value="1"/>
</dbReference>
<dbReference type="GO" id="GO:0003677">
    <property type="term" value="F:DNA binding"/>
    <property type="evidence" value="ECO:0007669"/>
    <property type="project" value="UniProtKB-KW"/>
</dbReference>
<dbReference type="Pfam" id="PF03704">
    <property type="entry name" value="BTAD"/>
    <property type="match status" value="1"/>
</dbReference>
<name>A0A5Q5CC72_MYCSJ</name>
<dbReference type="SMART" id="SM00862">
    <property type="entry name" value="Trans_reg_C"/>
    <property type="match status" value="1"/>
</dbReference>
<dbReference type="Gene3D" id="1.10.10.10">
    <property type="entry name" value="Winged helix-like DNA-binding domain superfamily/Winged helix DNA-binding domain"/>
    <property type="match status" value="1"/>
</dbReference>
<dbReference type="SUPFAM" id="SSF52540">
    <property type="entry name" value="P-loop containing nucleoside triphosphate hydrolases"/>
    <property type="match status" value="1"/>
</dbReference>
<proteinExistence type="inferred from homology"/>
<feature type="domain" description="Bacterial transcriptional activator" evidence="4">
    <location>
        <begin position="750"/>
        <end position="878"/>
    </location>
</feature>
<evidence type="ECO:0000313" key="5">
    <source>
        <dbReference type="EMBL" id="ABN96730.1"/>
    </source>
</evidence>
<dbReference type="InterPro" id="IPR051677">
    <property type="entry name" value="AfsR-DnrI-RedD_regulator"/>
</dbReference>
<dbReference type="InterPro" id="IPR027417">
    <property type="entry name" value="P-loop_NTPase"/>
</dbReference>
<dbReference type="GO" id="GO:0006355">
    <property type="term" value="P:regulation of DNA-templated transcription"/>
    <property type="evidence" value="ECO:0007669"/>
    <property type="project" value="InterPro"/>
</dbReference>
<dbReference type="SUPFAM" id="SSF48452">
    <property type="entry name" value="TPR-like"/>
    <property type="match status" value="1"/>
</dbReference>
<dbReference type="SMART" id="SM01043">
    <property type="entry name" value="BTAD"/>
    <property type="match status" value="1"/>
</dbReference>
<evidence type="ECO:0000259" key="4">
    <source>
        <dbReference type="SMART" id="SM01043"/>
    </source>
</evidence>
<dbReference type="KEGG" id="mjl:Mjls_0921"/>
<comment type="similarity">
    <text evidence="1">Belongs to the AfsR/DnrI/RedD regulatory family.</text>
</comment>
<protein>
    <submittedName>
        <fullName evidence="5">ATP-dependent transcriptional regulator-like protein</fullName>
    </submittedName>
</protein>
<dbReference type="Pfam" id="PF25873">
    <property type="entry name" value="WHD_MalT"/>
    <property type="match status" value="1"/>
</dbReference>
<dbReference type="PANTHER" id="PTHR35807">
    <property type="entry name" value="TRANSCRIPTIONAL REGULATOR REDD-RELATED"/>
    <property type="match status" value="1"/>
</dbReference>
<organism evidence="5">
    <name type="scientific">Mycobacterium sp. (strain JLS)</name>
    <dbReference type="NCBI Taxonomy" id="164757"/>
    <lineage>
        <taxon>Bacteria</taxon>
        <taxon>Bacillati</taxon>
        <taxon>Actinomycetota</taxon>
        <taxon>Actinomycetes</taxon>
        <taxon>Mycobacteriales</taxon>
        <taxon>Mycobacteriaceae</taxon>
        <taxon>Mycobacterium</taxon>
    </lineage>
</organism>
<sequence length="881" mass="94309">MGTGVRCGGVVFREKLRAPEPTGLVRARLEQALLDGPSAVVDSVVAPAGSGKTTLLSRVAATSSAPVGWYRVTDDDGPEARFVAHLAAALGPVCGTGDVRSMDALLTALDNWSGPRAVVILDDLHEIADTPAEHALERFVSLRPRRLRVILGSRRTPDINIPRLQVSGTFHEIGSDQLRFRSWEVEELFANVYRQPLRPEAAAALTRRTGGWAAGLQLFHLATAGRSAAERHQAVSDLGGRSKLVRSYLARNVLGALPDERRVFLLRTCTLGRLSGPACDALLNTDGSHRVLEMLDREQLFTSTDDDGLHFRYHEVLQNHLELALVEEYGSDGARAWYARSGVVLESLGDLRSATKAFAKAEDWPAVSRLIRRAGADGIGEDLLPPVTFQRDPWLALANARRLARDGALQAARDAYLFTQSCYDEPGFSGICMSEAQAVAGWLPATGGGSPAFRHWSRVLRDGLRELPDLRAPAATTGAAGVRLAHGLLAVVAGENDLAREVIASVRRDESASATVAIAADLAWEMLDVLCVDAAGPCHSTGPGDLAALAEVNGLPWLARLAHGLQQLVLARSGDAPWRLECCAEVIAACDARGDVWGAALLTLAVGLSKKALGMTPVELADAADRFTELDAPTLTRWCTDTRTREPRAVPVEVRCFGEFHIEVGGVPVDLGRLRPQARNVLQLLALAPGVDHHREFLEDALWPGAPHAVACHRLQVAVSSVRNLFGDGSVTVERRGECYRLGLPAGSVIDVVEFGAAMTSAAAASARGDVDARMAARRRALAVYAGDLLPGAVADPVDDERQRLRRAAASAAASLAADYRSRGRGADALAAAQRSVDLDPYQEGPWLLMAELHEMGGDASAAELSRRECARIQAELAVGW</sequence>
<evidence type="ECO:0000256" key="1">
    <source>
        <dbReference type="ARBA" id="ARBA00005820"/>
    </source>
</evidence>
<gene>
    <name evidence="5" type="ordered locus">Mjls_0921</name>
</gene>